<feature type="region of interest" description="Disordered" evidence="2">
    <location>
        <begin position="463"/>
        <end position="537"/>
    </location>
</feature>
<keyword evidence="1" id="KW-0862">Zinc</keyword>
<evidence type="ECO:0000256" key="1">
    <source>
        <dbReference type="PROSITE-ProRule" id="PRU00042"/>
    </source>
</evidence>
<sequence>MLAHNSASRRQLPHHPQQPSYNQHGSIFNPSLPHKLPQLPQQPQTPLQPQPQPQPQPQSQSQSQSQSLTSSTLTPHSAFTTNNLSHNNTFDFEGDQILFDIQQPISFTSNRFQQQTPLRTAEYSSDRIFQLPSHMQQPVQSNSLMSNGQLTPTSTSRQNHHRESSLSSFGSPAAPASPYAPSTLNPQVAGESYHDFQDFHPTASKTLTPAHTPLQENFFSSQYTHPNQYQNQNNLPFTMLNDGLPRLTGNELMSAPEIYHSQGSSRPSLTTVASNDSPSTPPAYEDERQQFGMTSSVDSWLNEYLLSSDFKASHRTSPHQMPKLDRTMTDAYNDELFNPNISMISAPSTTPASTQTTSNLSNDIFTQRLQAANNGHLSTQREASVLSPRERSPFQPGSPLAPTPGGYNAHNMGFGTAKHMREQQKAKDDALAMQVQYERSNPGQVTPKTISPKDVNLVYNETEEDANNPLFPPPRPVQSKAGYRQQPSIDPEPSESEDLSLSQQSYASMATTRRESSSAISTTSQNTPTQSQFKSTSPIITRDNLRQIPQHYPFVPSTQRQASNISNMSNISNISNDFTPTLGSMESSSSDYSPDQEIQRPCDTSAGSGTYTCTYHGCTLRFETPPQLQKHKRDKHRNSTSLINNMGGETRGAMTSMAQKLNSQSGPHKCERINPSTNKPCNTIFSRPYDLTRHEDTIHNAGKQKLRCKYCTEEKTFSRNDALTRHLRVVHPEIPATITKGKRRGLGLHSD</sequence>
<comment type="caution">
    <text evidence="4">The sequence shown here is derived from an EMBL/GenBank/DDBJ whole genome shotgun (WGS) entry which is preliminary data.</text>
</comment>
<feature type="domain" description="C2H2-type" evidence="3">
    <location>
        <begin position="668"/>
        <end position="704"/>
    </location>
</feature>
<feature type="region of interest" description="Disordered" evidence="2">
    <location>
        <begin position="136"/>
        <end position="188"/>
    </location>
</feature>
<evidence type="ECO:0000313" key="4">
    <source>
        <dbReference type="EMBL" id="TGO59261.1"/>
    </source>
</evidence>
<feature type="region of interest" description="Disordered" evidence="2">
    <location>
        <begin position="377"/>
        <end position="413"/>
    </location>
</feature>
<proteinExistence type="predicted"/>
<dbReference type="Gene3D" id="3.30.160.60">
    <property type="entry name" value="Classic Zinc Finger"/>
    <property type="match status" value="1"/>
</dbReference>
<dbReference type="GO" id="GO:0008270">
    <property type="term" value="F:zinc ion binding"/>
    <property type="evidence" value="ECO:0007669"/>
    <property type="project" value="UniProtKB-KW"/>
</dbReference>
<evidence type="ECO:0000313" key="5">
    <source>
        <dbReference type="Proteomes" id="UP000297527"/>
    </source>
</evidence>
<feature type="region of interest" description="Disordered" evidence="2">
    <location>
        <begin position="1"/>
        <end position="84"/>
    </location>
</feature>
<accession>A0A4Z1ICA7</accession>
<dbReference type="InterPro" id="IPR013087">
    <property type="entry name" value="Znf_C2H2_type"/>
</dbReference>
<dbReference type="Proteomes" id="UP000297527">
    <property type="component" value="Unassembled WGS sequence"/>
</dbReference>
<keyword evidence="5" id="KW-1185">Reference proteome</keyword>
<feature type="compositionally biased region" description="Basic residues" evidence="2">
    <location>
        <begin position="629"/>
        <end position="638"/>
    </location>
</feature>
<gene>
    <name evidence="4" type="ORF">BCON_0046g00040</name>
</gene>
<feature type="compositionally biased region" description="Low complexity" evidence="2">
    <location>
        <begin position="165"/>
        <end position="182"/>
    </location>
</feature>
<feature type="compositionally biased region" description="Low complexity" evidence="2">
    <location>
        <begin position="521"/>
        <end position="532"/>
    </location>
</feature>
<dbReference type="InterPro" id="IPR036236">
    <property type="entry name" value="Znf_C2H2_sf"/>
</dbReference>
<feature type="compositionally biased region" description="Low complexity" evidence="2">
    <location>
        <begin position="36"/>
        <end position="45"/>
    </location>
</feature>
<dbReference type="PROSITE" id="PS00028">
    <property type="entry name" value="ZINC_FINGER_C2H2_1"/>
    <property type="match status" value="1"/>
</dbReference>
<dbReference type="EMBL" id="PQXN01000046">
    <property type="protein sequence ID" value="TGO59261.1"/>
    <property type="molecule type" value="Genomic_DNA"/>
</dbReference>
<organism evidence="4 5">
    <name type="scientific">Botryotinia convoluta</name>
    <dbReference type="NCBI Taxonomy" id="54673"/>
    <lineage>
        <taxon>Eukaryota</taxon>
        <taxon>Fungi</taxon>
        <taxon>Dikarya</taxon>
        <taxon>Ascomycota</taxon>
        <taxon>Pezizomycotina</taxon>
        <taxon>Leotiomycetes</taxon>
        <taxon>Helotiales</taxon>
        <taxon>Sclerotiniaceae</taxon>
        <taxon>Botryotinia</taxon>
    </lineage>
</organism>
<dbReference type="OrthoDB" id="7295497at2759"/>
<feature type="region of interest" description="Disordered" evidence="2">
    <location>
        <begin position="626"/>
        <end position="649"/>
    </location>
</feature>
<feature type="compositionally biased region" description="Low complexity" evidence="2">
    <location>
        <begin position="57"/>
        <end position="75"/>
    </location>
</feature>
<keyword evidence="1" id="KW-0479">Metal-binding</keyword>
<dbReference type="PROSITE" id="PS50157">
    <property type="entry name" value="ZINC_FINGER_C2H2_2"/>
    <property type="match status" value="2"/>
</dbReference>
<keyword evidence="1" id="KW-0863">Zinc-finger</keyword>
<dbReference type="AlphaFoldDB" id="A0A4Z1ICA7"/>
<evidence type="ECO:0000256" key="2">
    <source>
        <dbReference type="SAM" id="MobiDB-lite"/>
    </source>
</evidence>
<feature type="compositionally biased region" description="Polar residues" evidence="2">
    <location>
        <begin position="261"/>
        <end position="278"/>
    </location>
</feature>
<feature type="region of interest" description="Disordered" evidence="2">
    <location>
        <begin position="260"/>
        <end position="288"/>
    </location>
</feature>
<feature type="compositionally biased region" description="Polar residues" evidence="2">
    <location>
        <begin position="136"/>
        <end position="157"/>
    </location>
</feature>
<protein>
    <recommendedName>
        <fullName evidence="3">C2H2-type domain-containing protein</fullName>
    </recommendedName>
</protein>
<dbReference type="SUPFAM" id="SSF57667">
    <property type="entry name" value="beta-beta-alpha zinc fingers"/>
    <property type="match status" value="1"/>
</dbReference>
<feature type="domain" description="C2H2-type" evidence="3">
    <location>
        <begin position="611"/>
        <end position="641"/>
    </location>
</feature>
<feature type="compositionally biased region" description="Pro residues" evidence="2">
    <location>
        <begin position="46"/>
        <end position="56"/>
    </location>
</feature>
<feature type="compositionally biased region" description="Polar residues" evidence="2">
    <location>
        <begin position="17"/>
        <end position="29"/>
    </location>
</feature>
<dbReference type="Pfam" id="PF00096">
    <property type="entry name" value="zf-C2H2"/>
    <property type="match status" value="1"/>
</dbReference>
<evidence type="ECO:0000259" key="3">
    <source>
        <dbReference type="PROSITE" id="PS50157"/>
    </source>
</evidence>
<name>A0A4Z1ICA7_9HELO</name>
<reference evidence="4 5" key="1">
    <citation type="submission" date="2017-12" db="EMBL/GenBank/DDBJ databases">
        <title>Comparative genomics of Botrytis spp.</title>
        <authorList>
            <person name="Valero-Jimenez C.A."/>
            <person name="Tapia P."/>
            <person name="Veloso J."/>
            <person name="Silva-Moreno E."/>
            <person name="Staats M."/>
            <person name="Valdes J.H."/>
            <person name="Van Kan J.A.L."/>
        </authorList>
    </citation>
    <scope>NUCLEOTIDE SEQUENCE [LARGE SCALE GENOMIC DNA]</scope>
    <source>
        <strain evidence="4 5">MUCL11595</strain>
    </source>
</reference>
<dbReference type="SMART" id="SM00355">
    <property type="entry name" value="ZnF_C2H2"/>
    <property type="match status" value="3"/>
</dbReference>